<keyword evidence="2" id="KW-1003">Cell membrane</keyword>
<dbReference type="GO" id="GO:0009103">
    <property type="term" value="P:lipopolysaccharide biosynthetic process"/>
    <property type="evidence" value="ECO:0007669"/>
    <property type="project" value="TreeGrafter"/>
</dbReference>
<protein>
    <submittedName>
        <fullName evidence="9">Glycosyltransferase family 4 protein</fullName>
    </submittedName>
</protein>
<accession>A0A7V2AVT9</accession>
<feature type="transmembrane region" description="Helical" evidence="8">
    <location>
        <begin position="129"/>
        <end position="151"/>
    </location>
</feature>
<feature type="transmembrane region" description="Helical" evidence="8">
    <location>
        <begin position="289"/>
        <end position="307"/>
    </location>
</feature>
<feature type="transmembrane region" description="Helical" evidence="8">
    <location>
        <begin position="105"/>
        <end position="123"/>
    </location>
</feature>
<keyword evidence="5 8" id="KW-1133">Transmembrane helix</keyword>
<reference evidence="9" key="1">
    <citation type="journal article" date="2020" name="mSystems">
        <title>Genome- and Community-Level Interaction Insights into Carbon Utilization and Element Cycling Functions of Hydrothermarchaeota in Hydrothermal Sediment.</title>
        <authorList>
            <person name="Zhou Z."/>
            <person name="Liu Y."/>
            <person name="Xu W."/>
            <person name="Pan J."/>
            <person name="Luo Z.H."/>
            <person name="Li M."/>
        </authorList>
    </citation>
    <scope>NUCLEOTIDE SEQUENCE [LARGE SCALE GENOMIC DNA]</scope>
    <source>
        <strain evidence="9">SpSt-1233</strain>
    </source>
</reference>
<feature type="transmembrane region" description="Helical" evidence="8">
    <location>
        <begin position="313"/>
        <end position="331"/>
    </location>
</feature>
<evidence type="ECO:0000256" key="4">
    <source>
        <dbReference type="ARBA" id="ARBA00022692"/>
    </source>
</evidence>
<dbReference type="GO" id="GO:0071555">
    <property type="term" value="P:cell wall organization"/>
    <property type="evidence" value="ECO:0007669"/>
    <property type="project" value="TreeGrafter"/>
</dbReference>
<dbReference type="Proteomes" id="UP000886069">
    <property type="component" value="Unassembled WGS sequence"/>
</dbReference>
<evidence type="ECO:0000256" key="5">
    <source>
        <dbReference type="ARBA" id="ARBA00022989"/>
    </source>
</evidence>
<feature type="binding site" evidence="7">
    <location>
        <position position="215"/>
    </location>
    <ligand>
        <name>Mg(2+)</name>
        <dbReference type="ChEBI" id="CHEBI:18420"/>
    </ligand>
</feature>
<feature type="transmembrane region" description="Helical" evidence="8">
    <location>
        <begin position="46"/>
        <end position="64"/>
    </location>
</feature>
<dbReference type="EMBL" id="DSEC01000497">
    <property type="protein sequence ID" value="HER44186.1"/>
    <property type="molecule type" value="Genomic_DNA"/>
</dbReference>
<feature type="transmembrane region" description="Helical" evidence="8">
    <location>
        <begin position="237"/>
        <end position="258"/>
    </location>
</feature>
<evidence type="ECO:0000256" key="7">
    <source>
        <dbReference type="PIRSR" id="PIRSR600715-1"/>
    </source>
</evidence>
<feature type="transmembrane region" description="Helical" evidence="8">
    <location>
        <begin position="163"/>
        <end position="181"/>
    </location>
</feature>
<gene>
    <name evidence="9" type="ORF">ENO08_06980</name>
</gene>
<dbReference type="CDD" id="cd06854">
    <property type="entry name" value="GT_WbpL_WbcO_like"/>
    <property type="match status" value="1"/>
</dbReference>
<evidence type="ECO:0000256" key="6">
    <source>
        <dbReference type="ARBA" id="ARBA00023136"/>
    </source>
</evidence>
<dbReference type="GO" id="GO:0044038">
    <property type="term" value="P:cell wall macromolecule biosynthetic process"/>
    <property type="evidence" value="ECO:0007669"/>
    <property type="project" value="TreeGrafter"/>
</dbReference>
<evidence type="ECO:0000256" key="3">
    <source>
        <dbReference type="ARBA" id="ARBA00022679"/>
    </source>
</evidence>
<evidence type="ECO:0000256" key="2">
    <source>
        <dbReference type="ARBA" id="ARBA00022475"/>
    </source>
</evidence>
<dbReference type="GO" id="GO:0016780">
    <property type="term" value="F:phosphotransferase activity, for other substituted phosphate groups"/>
    <property type="evidence" value="ECO:0007669"/>
    <property type="project" value="InterPro"/>
</dbReference>
<dbReference type="PANTHER" id="PTHR22926">
    <property type="entry name" value="PHOSPHO-N-ACETYLMURAMOYL-PENTAPEPTIDE-TRANSFERASE"/>
    <property type="match status" value="1"/>
</dbReference>
<keyword evidence="4 8" id="KW-0812">Transmembrane</keyword>
<evidence type="ECO:0000313" key="9">
    <source>
        <dbReference type="EMBL" id="HER44186.1"/>
    </source>
</evidence>
<dbReference type="PANTHER" id="PTHR22926:SF3">
    <property type="entry name" value="UNDECAPRENYL-PHOSPHATE ALPHA-N-ACETYLGLUCOSAMINYL 1-PHOSPHATE TRANSFERASE"/>
    <property type="match status" value="1"/>
</dbReference>
<feature type="binding site" evidence="7">
    <location>
        <position position="155"/>
    </location>
    <ligand>
        <name>Mg(2+)</name>
        <dbReference type="ChEBI" id="CHEBI:18420"/>
    </ligand>
</feature>
<dbReference type="AlphaFoldDB" id="A0A7V2AVT9"/>
<dbReference type="InterPro" id="IPR018480">
    <property type="entry name" value="PNAcMuramoyl-5peptid_Trfase_CS"/>
</dbReference>
<feature type="transmembrane region" description="Helical" evidence="8">
    <location>
        <begin position="211"/>
        <end position="231"/>
    </location>
</feature>
<comment type="caution">
    <text evidence="9">The sequence shown here is derived from an EMBL/GenBank/DDBJ whole genome shotgun (WGS) entry which is preliminary data.</text>
</comment>
<comment type="cofactor">
    <cofactor evidence="7">
        <name>Mg(2+)</name>
        <dbReference type="ChEBI" id="CHEBI:18420"/>
    </cofactor>
</comment>
<sequence length="341" mass="36322">MAELFFFLEATLVSFLLTRAIIGFSKKRQLLDIPNDRSSHRIPTPRLGGVAIVTAFYATTAALYAFGRDPFPDGRLAAGFLIGGGLLALMGVVDDLRHIDARAKLAAQIAAAVVVIASGGLLTELRIPLVGVLGLGPLAAPLTLLWIVAMINFYNFIDGLDGLAAGVGMIAALFLVLMGALSSSTQFAAVYLVLAGSCLGFLRFNFPPARIFMGDSGSTFLGYSFAVLAIIGSGRGVPVFVTILLLAGVLGDAALTLVKRIIARERILVPHRTHYYQRLTSVGFSHKQIALLEYLAAVMLGVSALFIFQGEAVFVTVFSGLCIVFFLWAILKIRGLERGAV</sequence>
<keyword evidence="7" id="KW-0479">Metal-binding</keyword>
<dbReference type="Pfam" id="PF00953">
    <property type="entry name" value="Glycos_transf_4"/>
    <property type="match status" value="1"/>
</dbReference>
<name>A0A7V2AVT9_UNCEI</name>
<dbReference type="GO" id="GO:0005886">
    <property type="term" value="C:plasma membrane"/>
    <property type="evidence" value="ECO:0007669"/>
    <property type="project" value="UniProtKB-SubCell"/>
</dbReference>
<dbReference type="GO" id="GO:0046872">
    <property type="term" value="F:metal ion binding"/>
    <property type="evidence" value="ECO:0007669"/>
    <property type="project" value="UniProtKB-KW"/>
</dbReference>
<evidence type="ECO:0000256" key="8">
    <source>
        <dbReference type="SAM" id="Phobius"/>
    </source>
</evidence>
<evidence type="ECO:0000256" key="1">
    <source>
        <dbReference type="ARBA" id="ARBA00004651"/>
    </source>
</evidence>
<keyword evidence="6 8" id="KW-0472">Membrane</keyword>
<proteinExistence type="predicted"/>
<feature type="transmembrane region" description="Helical" evidence="8">
    <location>
        <begin position="6"/>
        <end position="25"/>
    </location>
</feature>
<keyword evidence="3" id="KW-0808">Transferase</keyword>
<feature type="non-terminal residue" evidence="9">
    <location>
        <position position="341"/>
    </location>
</feature>
<keyword evidence="7" id="KW-0460">Magnesium</keyword>
<dbReference type="PROSITE" id="PS01348">
    <property type="entry name" value="MRAY_2"/>
    <property type="match status" value="1"/>
</dbReference>
<feature type="transmembrane region" description="Helical" evidence="8">
    <location>
        <begin position="76"/>
        <end position="93"/>
    </location>
</feature>
<comment type="subcellular location">
    <subcellularLocation>
        <location evidence="1">Cell membrane</location>
        <topology evidence="1">Multi-pass membrane protein</topology>
    </subcellularLocation>
</comment>
<organism evidence="9">
    <name type="scientific">Eiseniibacteriota bacterium</name>
    <dbReference type="NCBI Taxonomy" id="2212470"/>
    <lineage>
        <taxon>Bacteria</taxon>
        <taxon>Candidatus Eiseniibacteriota</taxon>
    </lineage>
</organism>
<dbReference type="InterPro" id="IPR000715">
    <property type="entry name" value="Glycosyl_transferase_4"/>
</dbReference>
<feature type="transmembrane region" description="Helical" evidence="8">
    <location>
        <begin position="187"/>
        <end position="204"/>
    </location>
</feature>